<dbReference type="PANTHER" id="PTHR40588:SF1">
    <property type="entry name" value="MRNA INTERFERASE TOXIN YAFQ"/>
    <property type="match status" value="1"/>
</dbReference>
<feature type="region of interest" description="Disordered" evidence="4">
    <location>
        <begin position="1"/>
        <end position="21"/>
    </location>
</feature>
<dbReference type="PANTHER" id="PTHR40588">
    <property type="entry name" value="MRNA INTERFERASE TOXIN YAFQ"/>
    <property type="match status" value="1"/>
</dbReference>
<evidence type="ECO:0000313" key="5">
    <source>
        <dbReference type="EMBL" id="VFJ99755.1"/>
    </source>
</evidence>
<dbReference type="EMBL" id="CAADFG010000171">
    <property type="protein sequence ID" value="VFJ99755.1"/>
    <property type="molecule type" value="Genomic_DNA"/>
</dbReference>
<evidence type="ECO:0000256" key="3">
    <source>
        <dbReference type="PIRSR" id="PIRSR006156-1"/>
    </source>
</evidence>
<gene>
    <name evidence="5" type="ORF">BECKH772A_GA0070896_101714</name>
    <name evidence="6" type="ORF">BECKH772B_GA0070898_101704</name>
    <name evidence="7" type="ORF">BECKH772C_GA0070978_101714</name>
</gene>
<accession>A0A450VHP3</accession>
<comment type="similarity">
    <text evidence="2">Belongs to the RelE toxin family. YafQ subfamily.</text>
</comment>
<evidence type="ECO:0000256" key="1">
    <source>
        <dbReference type="ARBA" id="ARBA00022649"/>
    </source>
</evidence>
<evidence type="ECO:0000313" key="7">
    <source>
        <dbReference type="EMBL" id="VFK04275.1"/>
    </source>
</evidence>
<sequence>MRAPEYSGQFRRDVKRAGKRGKDMEKLKTLMRLLLADERLPAGYKDHPLRGNWIGCRDAHIESDWVLVYYIDGDTVRFERTGTHADLFET</sequence>
<dbReference type="SUPFAM" id="SSF143011">
    <property type="entry name" value="RelE-like"/>
    <property type="match status" value="1"/>
</dbReference>
<dbReference type="NCBIfam" id="TIGR02385">
    <property type="entry name" value="RelE_StbE"/>
    <property type="match status" value="1"/>
</dbReference>
<dbReference type="GO" id="GO:0004521">
    <property type="term" value="F:RNA endonuclease activity"/>
    <property type="evidence" value="ECO:0007669"/>
    <property type="project" value="TreeGrafter"/>
</dbReference>
<dbReference type="AlphaFoldDB" id="A0A450VHP3"/>
<evidence type="ECO:0000313" key="6">
    <source>
        <dbReference type="EMBL" id="VFJ99835.1"/>
    </source>
</evidence>
<dbReference type="Pfam" id="PF15738">
    <property type="entry name" value="YafQ_toxin"/>
    <property type="match status" value="1"/>
</dbReference>
<dbReference type="InterPro" id="IPR007712">
    <property type="entry name" value="RelE/ParE_toxin"/>
</dbReference>
<dbReference type="InterPro" id="IPR004386">
    <property type="entry name" value="Toxin_YafQ-like"/>
</dbReference>
<dbReference type="FunFam" id="3.30.2310.20:FF:000003">
    <property type="entry name" value="Type II toxin-antitoxin system YafQ family toxin"/>
    <property type="match status" value="1"/>
</dbReference>
<keyword evidence="1" id="KW-1277">Toxin-antitoxin system</keyword>
<name>A0A450VHP3_9GAMM</name>
<dbReference type="GO" id="GO:0006402">
    <property type="term" value="P:mRNA catabolic process"/>
    <property type="evidence" value="ECO:0007669"/>
    <property type="project" value="TreeGrafter"/>
</dbReference>
<dbReference type="EMBL" id="CAADFI010000170">
    <property type="protein sequence ID" value="VFJ99835.1"/>
    <property type="molecule type" value="Genomic_DNA"/>
</dbReference>
<dbReference type="Gene3D" id="3.30.2310.20">
    <property type="entry name" value="RelE-like"/>
    <property type="match status" value="1"/>
</dbReference>
<dbReference type="NCBIfam" id="TIGR00053">
    <property type="entry name" value="YafQ family addiction module toxin"/>
    <property type="match status" value="1"/>
</dbReference>
<dbReference type="GO" id="GO:0006415">
    <property type="term" value="P:translational termination"/>
    <property type="evidence" value="ECO:0007669"/>
    <property type="project" value="TreeGrafter"/>
</dbReference>
<feature type="active site" description="Proton donor" evidence="3">
    <location>
        <position position="84"/>
    </location>
</feature>
<dbReference type="PIRSF" id="PIRSF006156">
    <property type="entry name" value="YafQ"/>
    <property type="match status" value="1"/>
</dbReference>
<evidence type="ECO:0000256" key="2">
    <source>
        <dbReference type="ARBA" id="ARBA00061366"/>
    </source>
</evidence>
<proteinExistence type="inferred from homology"/>
<organism evidence="7">
    <name type="scientific">Candidatus Kentrum eta</name>
    <dbReference type="NCBI Taxonomy" id="2126337"/>
    <lineage>
        <taxon>Bacteria</taxon>
        <taxon>Pseudomonadati</taxon>
        <taxon>Pseudomonadota</taxon>
        <taxon>Gammaproteobacteria</taxon>
        <taxon>Candidatus Kentrum</taxon>
    </lineage>
</organism>
<evidence type="ECO:0000256" key="4">
    <source>
        <dbReference type="SAM" id="MobiDB-lite"/>
    </source>
</evidence>
<dbReference type="EMBL" id="CAADFJ010000171">
    <property type="protein sequence ID" value="VFK04275.1"/>
    <property type="molecule type" value="Genomic_DNA"/>
</dbReference>
<feature type="compositionally biased region" description="Basic and acidic residues" evidence="4">
    <location>
        <begin position="10"/>
        <end position="21"/>
    </location>
</feature>
<protein>
    <submittedName>
        <fullName evidence="7">mRNA interferase YafQ</fullName>
    </submittedName>
</protein>
<dbReference type="InterPro" id="IPR035093">
    <property type="entry name" value="RelE/ParE_toxin_dom_sf"/>
</dbReference>
<reference evidence="7" key="1">
    <citation type="submission" date="2019-02" db="EMBL/GenBank/DDBJ databases">
        <authorList>
            <person name="Gruber-Vodicka R. H."/>
            <person name="Seah K. B. B."/>
        </authorList>
    </citation>
    <scope>NUCLEOTIDE SEQUENCE</scope>
    <source>
        <strain evidence="7">BECK_SA2B12</strain>
        <strain evidence="5">BECK_SA2B15</strain>
        <strain evidence="6">BECK_SA2B20</strain>
    </source>
</reference>